<sequence length="200" mass="22610">MNQHLQDLTEIRSMMERSTRFISLSGLSGVFAGTFALTGAYFAYERILQESTDALQNDSSLLRFIATDGAIVLILSLSFSVYFTLRKAKKKSLKVWDNTSRRLLFNMAIPLVAGGLFSLILLKHAPHLIDSATLIFYGLALVNASKYTYDEVRYLGYIEIILGLICGLLDEWRLGLLFWAVGFGVLHIIYGILMYRKYES</sequence>
<reference evidence="2 3" key="1">
    <citation type="submission" date="2016-10" db="EMBL/GenBank/DDBJ databases">
        <authorList>
            <person name="de Groot N.N."/>
        </authorList>
    </citation>
    <scope>NUCLEOTIDE SEQUENCE [LARGE SCALE GENOMIC DNA]</scope>
    <source>
        <strain evidence="3">E92,LMG 26720,CCM 7988</strain>
    </source>
</reference>
<name>A0A1I5YKT7_9BACT</name>
<feature type="transmembrane region" description="Helical" evidence="1">
    <location>
        <begin position="64"/>
        <end position="83"/>
    </location>
</feature>
<feature type="transmembrane region" description="Helical" evidence="1">
    <location>
        <begin position="103"/>
        <end position="122"/>
    </location>
</feature>
<keyword evidence="1" id="KW-1133">Transmembrane helix</keyword>
<evidence type="ECO:0000313" key="3">
    <source>
        <dbReference type="Proteomes" id="UP000199306"/>
    </source>
</evidence>
<protein>
    <submittedName>
        <fullName evidence="2">Uncharacterized protein</fullName>
    </submittedName>
</protein>
<dbReference type="AlphaFoldDB" id="A0A1I5YKT7"/>
<organism evidence="2 3">
    <name type="scientific">Pseudarcicella hirudinis</name>
    <dbReference type="NCBI Taxonomy" id="1079859"/>
    <lineage>
        <taxon>Bacteria</taxon>
        <taxon>Pseudomonadati</taxon>
        <taxon>Bacteroidota</taxon>
        <taxon>Cytophagia</taxon>
        <taxon>Cytophagales</taxon>
        <taxon>Flectobacillaceae</taxon>
        <taxon>Pseudarcicella</taxon>
    </lineage>
</organism>
<gene>
    <name evidence="2" type="ORF">SAMN04515674_11981</name>
</gene>
<dbReference type="EMBL" id="FOXH01000019">
    <property type="protein sequence ID" value="SFQ44786.1"/>
    <property type="molecule type" value="Genomic_DNA"/>
</dbReference>
<dbReference type="RefSeq" id="WP_092019561.1">
    <property type="nucleotide sequence ID" value="NZ_FOXH01000019.1"/>
</dbReference>
<dbReference type="OrthoDB" id="1120881at2"/>
<keyword evidence="1" id="KW-0472">Membrane</keyword>
<evidence type="ECO:0000313" key="2">
    <source>
        <dbReference type="EMBL" id="SFQ44786.1"/>
    </source>
</evidence>
<accession>A0A1I5YKT7</accession>
<dbReference type="Proteomes" id="UP000199306">
    <property type="component" value="Unassembled WGS sequence"/>
</dbReference>
<feature type="transmembrane region" description="Helical" evidence="1">
    <location>
        <begin position="21"/>
        <end position="44"/>
    </location>
</feature>
<feature type="transmembrane region" description="Helical" evidence="1">
    <location>
        <begin position="176"/>
        <end position="195"/>
    </location>
</feature>
<keyword evidence="1" id="KW-0812">Transmembrane</keyword>
<keyword evidence="3" id="KW-1185">Reference proteome</keyword>
<proteinExistence type="predicted"/>
<dbReference type="STRING" id="1079859.SAMN04515674_11981"/>
<evidence type="ECO:0000256" key="1">
    <source>
        <dbReference type="SAM" id="Phobius"/>
    </source>
</evidence>